<gene>
    <name evidence="2" type="ORF">CERSUDRAFT_101566</name>
</gene>
<reference evidence="2 3" key="1">
    <citation type="journal article" date="2012" name="Proc. Natl. Acad. Sci. U.S.A.">
        <title>Comparative genomics of Ceriporiopsis subvermispora and Phanerochaete chrysosporium provide insight into selective ligninolysis.</title>
        <authorList>
            <person name="Fernandez-Fueyo E."/>
            <person name="Ruiz-Duenas F.J."/>
            <person name="Ferreira P."/>
            <person name="Floudas D."/>
            <person name="Hibbett D.S."/>
            <person name="Canessa P."/>
            <person name="Larrondo L.F."/>
            <person name="James T.Y."/>
            <person name="Seelenfreund D."/>
            <person name="Lobos S."/>
            <person name="Polanco R."/>
            <person name="Tello M."/>
            <person name="Honda Y."/>
            <person name="Watanabe T."/>
            <person name="Watanabe T."/>
            <person name="Ryu J.S."/>
            <person name="Kubicek C.P."/>
            <person name="Schmoll M."/>
            <person name="Gaskell J."/>
            <person name="Hammel K.E."/>
            <person name="St John F.J."/>
            <person name="Vanden Wymelenberg A."/>
            <person name="Sabat G."/>
            <person name="Splinter BonDurant S."/>
            <person name="Syed K."/>
            <person name="Yadav J.S."/>
            <person name="Doddapaneni H."/>
            <person name="Subramanian V."/>
            <person name="Lavin J.L."/>
            <person name="Oguiza J.A."/>
            <person name="Perez G."/>
            <person name="Pisabarro A.G."/>
            <person name="Ramirez L."/>
            <person name="Santoyo F."/>
            <person name="Master E."/>
            <person name="Coutinho P.M."/>
            <person name="Henrissat B."/>
            <person name="Lombard V."/>
            <person name="Magnuson J.K."/>
            <person name="Kuees U."/>
            <person name="Hori C."/>
            <person name="Igarashi K."/>
            <person name="Samejima M."/>
            <person name="Held B.W."/>
            <person name="Barry K.W."/>
            <person name="LaButti K.M."/>
            <person name="Lapidus A."/>
            <person name="Lindquist E.A."/>
            <person name="Lucas S.M."/>
            <person name="Riley R."/>
            <person name="Salamov A.A."/>
            <person name="Hoffmeister D."/>
            <person name="Schwenk D."/>
            <person name="Hadar Y."/>
            <person name="Yarden O."/>
            <person name="de Vries R.P."/>
            <person name="Wiebenga A."/>
            <person name="Stenlid J."/>
            <person name="Eastwood D."/>
            <person name="Grigoriev I.V."/>
            <person name="Berka R.M."/>
            <person name="Blanchette R.A."/>
            <person name="Kersten P."/>
            <person name="Martinez A.T."/>
            <person name="Vicuna R."/>
            <person name="Cullen D."/>
        </authorList>
    </citation>
    <scope>NUCLEOTIDE SEQUENCE [LARGE SCALE GENOMIC DNA]</scope>
    <source>
        <strain evidence="2 3">B</strain>
    </source>
</reference>
<name>M2QE66_CERS8</name>
<organism evidence="2 3">
    <name type="scientific">Ceriporiopsis subvermispora (strain B)</name>
    <name type="common">White-rot fungus</name>
    <name type="synonym">Gelatoporia subvermispora</name>
    <dbReference type="NCBI Taxonomy" id="914234"/>
    <lineage>
        <taxon>Eukaryota</taxon>
        <taxon>Fungi</taxon>
        <taxon>Dikarya</taxon>
        <taxon>Basidiomycota</taxon>
        <taxon>Agaricomycotina</taxon>
        <taxon>Agaricomycetes</taxon>
        <taxon>Polyporales</taxon>
        <taxon>Gelatoporiaceae</taxon>
        <taxon>Gelatoporia</taxon>
    </lineage>
</organism>
<proteinExistence type="predicted"/>
<dbReference type="Proteomes" id="UP000016930">
    <property type="component" value="Unassembled WGS sequence"/>
</dbReference>
<accession>M2QE66</accession>
<evidence type="ECO:0000313" key="2">
    <source>
        <dbReference type="EMBL" id="EMD30315.1"/>
    </source>
</evidence>
<sequence length="105" mass="11202">MKLDGKKMKSANSIQRVDRVSDAKRDSSQLSPGALLAASARGLGARVAEVCNGYFTADLLEMGDIRLVVVVLRGSRRQRGLCGAGRGRRAVEAVWKGKKNAGTTD</sequence>
<dbReference type="AlphaFoldDB" id="M2QE66"/>
<feature type="region of interest" description="Disordered" evidence="1">
    <location>
        <begin position="1"/>
        <end position="29"/>
    </location>
</feature>
<evidence type="ECO:0000313" key="3">
    <source>
        <dbReference type="Proteomes" id="UP000016930"/>
    </source>
</evidence>
<evidence type="ECO:0000256" key="1">
    <source>
        <dbReference type="SAM" id="MobiDB-lite"/>
    </source>
</evidence>
<dbReference type="HOGENOM" id="CLU_2236299_0_0_1"/>
<feature type="compositionally biased region" description="Basic and acidic residues" evidence="1">
    <location>
        <begin position="16"/>
        <end position="27"/>
    </location>
</feature>
<dbReference type="EMBL" id="KB446339">
    <property type="protein sequence ID" value="EMD30315.1"/>
    <property type="molecule type" value="Genomic_DNA"/>
</dbReference>
<protein>
    <submittedName>
        <fullName evidence="2">Uncharacterized protein</fullName>
    </submittedName>
</protein>
<keyword evidence="3" id="KW-1185">Reference proteome</keyword>